<name>A0A7R8X152_9CRUS</name>
<accession>A0A7R8X152</accession>
<feature type="compositionally biased region" description="Low complexity" evidence="1">
    <location>
        <begin position="111"/>
        <end position="124"/>
    </location>
</feature>
<proteinExistence type="predicted"/>
<dbReference type="OrthoDB" id="6407164at2759"/>
<keyword evidence="3" id="KW-1185">Reference proteome</keyword>
<organism evidence="2">
    <name type="scientific">Darwinula stevensoni</name>
    <dbReference type="NCBI Taxonomy" id="69355"/>
    <lineage>
        <taxon>Eukaryota</taxon>
        <taxon>Metazoa</taxon>
        <taxon>Ecdysozoa</taxon>
        <taxon>Arthropoda</taxon>
        <taxon>Crustacea</taxon>
        <taxon>Oligostraca</taxon>
        <taxon>Ostracoda</taxon>
        <taxon>Podocopa</taxon>
        <taxon>Podocopida</taxon>
        <taxon>Darwinulocopina</taxon>
        <taxon>Darwinuloidea</taxon>
        <taxon>Darwinulidae</taxon>
        <taxon>Darwinula</taxon>
    </lineage>
</organism>
<dbReference type="GO" id="GO:0003676">
    <property type="term" value="F:nucleic acid binding"/>
    <property type="evidence" value="ECO:0007669"/>
    <property type="project" value="InterPro"/>
</dbReference>
<dbReference type="SUPFAM" id="SSF54928">
    <property type="entry name" value="RNA-binding domain, RBD"/>
    <property type="match status" value="1"/>
</dbReference>
<gene>
    <name evidence="2" type="ORF">DSTB1V02_LOCUS2027</name>
</gene>
<dbReference type="Proteomes" id="UP000677054">
    <property type="component" value="Unassembled WGS sequence"/>
</dbReference>
<dbReference type="InterPro" id="IPR035979">
    <property type="entry name" value="RBD_domain_sf"/>
</dbReference>
<dbReference type="EMBL" id="CAJPEV010000210">
    <property type="protein sequence ID" value="CAG0882412.1"/>
    <property type="molecule type" value="Genomic_DNA"/>
</dbReference>
<evidence type="ECO:0000256" key="1">
    <source>
        <dbReference type="SAM" id="MobiDB-lite"/>
    </source>
</evidence>
<reference evidence="2" key="1">
    <citation type="submission" date="2020-11" db="EMBL/GenBank/DDBJ databases">
        <authorList>
            <person name="Tran Van P."/>
        </authorList>
    </citation>
    <scope>NUCLEOTIDE SEQUENCE</scope>
</reference>
<feature type="region of interest" description="Disordered" evidence="1">
    <location>
        <begin position="104"/>
        <end position="138"/>
    </location>
</feature>
<dbReference type="AlphaFoldDB" id="A0A7R8X152"/>
<sequence length="138" mass="13347">MKFGRVQSIHLLGQDDGGDVNSATVSFVDIRSATKARSADHRLEDRTLRTDYYDPSAGVPGCNSVGGGGGCSGGGGTTGASTGCAAVPNGGAVSGAQCGGSGGGTGANILNSSGGNSVAANGNGEFLRSPRYGHGLSP</sequence>
<evidence type="ECO:0000313" key="2">
    <source>
        <dbReference type="EMBL" id="CAD7242054.1"/>
    </source>
</evidence>
<protein>
    <submittedName>
        <fullName evidence="2">Uncharacterized protein</fullName>
    </submittedName>
</protein>
<evidence type="ECO:0000313" key="3">
    <source>
        <dbReference type="Proteomes" id="UP000677054"/>
    </source>
</evidence>
<dbReference type="EMBL" id="LR899727">
    <property type="protein sequence ID" value="CAD7242054.1"/>
    <property type="molecule type" value="Genomic_DNA"/>
</dbReference>